<comment type="caution">
    <text evidence="3">The sequence shown here is derived from an EMBL/GenBank/DDBJ whole genome shotgun (WGS) entry which is preliminary data.</text>
</comment>
<name>A0A9X2W188_9SPHN</name>
<dbReference type="SFLD" id="SFLDG00358">
    <property type="entry name" value="Main_(cytGST)"/>
    <property type="match status" value="1"/>
</dbReference>
<dbReference type="SUPFAM" id="SSF52833">
    <property type="entry name" value="Thioredoxin-like"/>
    <property type="match status" value="1"/>
</dbReference>
<dbReference type="InterPro" id="IPR036282">
    <property type="entry name" value="Glutathione-S-Trfase_C_sf"/>
</dbReference>
<dbReference type="Gene3D" id="1.20.1050.10">
    <property type="match status" value="1"/>
</dbReference>
<proteinExistence type="predicted"/>
<organism evidence="3 4">
    <name type="scientific">Tsuneonella litorea</name>
    <dbReference type="NCBI Taxonomy" id="2976475"/>
    <lineage>
        <taxon>Bacteria</taxon>
        <taxon>Pseudomonadati</taxon>
        <taxon>Pseudomonadota</taxon>
        <taxon>Alphaproteobacteria</taxon>
        <taxon>Sphingomonadales</taxon>
        <taxon>Erythrobacteraceae</taxon>
        <taxon>Tsuneonella</taxon>
    </lineage>
</organism>
<accession>A0A9X2W188</accession>
<dbReference type="InterPro" id="IPR010987">
    <property type="entry name" value="Glutathione-S-Trfase_C-like"/>
</dbReference>
<dbReference type="Pfam" id="PF14497">
    <property type="entry name" value="GST_C_3"/>
    <property type="match status" value="1"/>
</dbReference>
<dbReference type="SUPFAM" id="SSF47616">
    <property type="entry name" value="GST C-terminal domain-like"/>
    <property type="match status" value="1"/>
</dbReference>
<protein>
    <submittedName>
        <fullName evidence="3">Glutathione S-transferase family protein</fullName>
    </submittedName>
</protein>
<dbReference type="InterPro" id="IPR004046">
    <property type="entry name" value="GST_C"/>
</dbReference>
<feature type="domain" description="GST C-terminal" evidence="2">
    <location>
        <begin position="92"/>
        <end position="213"/>
    </location>
</feature>
<dbReference type="SFLD" id="SFLDG01150">
    <property type="entry name" value="Main.1:_Beta-like"/>
    <property type="match status" value="1"/>
</dbReference>
<dbReference type="InterPro" id="IPR040079">
    <property type="entry name" value="Glutathione_S-Trfase"/>
</dbReference>
<dbReference type="CDD" id="cd03046">
    <property type="entry name" value="GST_N_GTT1_like"/>
    <property type="match status" value="1"/>
</dbReference>
<dbReference type="InterPro" id="IPR004045">
    <property type="entry name" value="Glutathione_S-Trfase_N"/>
</dbReference>
<gene>
    <name evidence="3" type="ORF">N0B51_05110</name>
</gene>
<dbReference type="PANTHER" id="PTHR44051">
    <property type="entry name" value="GLUTATHIONE S-TRANSFERASE-RELATED"/>
    <property type="match status" value="1"/>
</dbReference>
<dbReference type="RefSeq" id="WP_259961162.1">
    <property type="nucleotide sequence ID" value="NZ_JAOAMV010000002.1"/>
</dbReference>
<dbReference type="Gene3D" id="3.40.30.10">
    <property type="entry name" value="Glutaredoxin"/>
    <property type="match status" value="1"/>
</dbReference>
<dbReference type="AlphaFoldDB" id="A0A9X2W188"/>
<dbReference type="PROSITE" id="PS50404">
    <property type="entry name" value="GST_NTER"/>
    <property type="match status" value="1"/>
</dbReference>
<dbReference type="EMBL" id="JAOAMV010000002">
    <property type="protein sequence ID" value="MCT2558354.1"/>
    <property type="molecule type" value="Genomic_DNA"/>
</dbReference>
<reference evidence="3" key="1">
    <citation type="submission" date="2022-09" db="EMBL/GenBank/DDBJ databases">
        <title>The genome sequence of Tsuneonella sp. YG55.</title>
        <authorList>
            <person name="Liu Y."/>
        </authorList>
    </citation>
    <scope>NUCLEOTIDE SEQUENCE</scope>
    <source>
        <strain evidence="3">YG55</strain>
    </source>
</reference>
<dbReference type="InterPro" id="IPR036249">
    <property type="entry name" value="Thioredoxin-like_sf"/>
</dbReference>
<evidence type="ECO:0000313" key="3">
    <source>
        <dbReference type="EMBL" id="MCT2558354.1"/>
    </source>
</evidence>
<evidence type="ECO:0000259" key="1">
    <source>
        <dbReference type="PROSITE" id="PS50404"/>
    </source>
</evidence>
<dbReference type="SFLD" id="SFLDS00019">
    <property type="entry name" value="Glutathione_Transferase_(cytos"/>
    <property type="match status" value="1"/>
</dbReference>
<dbReference type="PROSITE" id="PS50405">
    <property type="entry name" value="GST_CTER"/>
    <property type="match status" value="1"/>
</dbReference>
<dbReference type="PANTHER" id="PTHR44051:SF9">
    <property type="entry name" value="GLUTATHIONE S-TRANSFERASE 1"/>
    <property type="match status" value="1"/>
</dbReference>
<evidence type="ECO:0000313" key="4">
    <source>
        <dbReference type="Proteomes" id="UP001142648"/>
    </source>
</evidence>
<sequence length="216" mass="23946">MLTVHHLRLSQSERILWLCEELGLDYDLKLYTRRGDNNLAPEDYKALHPMGIAPVIEDDGPDGKIVLGESGAIIDWIVAKHAPETSLVPGPDSPDFADHLFFYHWANATFMTNGMMAPVATRMVNGGQMPPFVADRMAKSWGIIEKRLGEADYFGGAQLTTADIMMGFQLTTSRAMSGMGIDGMPNLKAYLQRIGERPAYRRAMEKCEPGMAPKLD</sequence>
<keyword evidence="4" id="KW-1185">Reference proteome</keyword>
<feature type="domain" description="GST N-terminal" evidence="1">
    <location>
        <begin position="1"/>
        <end position="85"/>
    </location>
</feature>
<dbReference type="Pfam" id="PF13409">
    <property type="entry name" value="GST_N_2"/>
    <property type="match status" value="1"/>
</dbReference>
<dbReference type="Proteomes" id="UP001142648">
    <property type="component" value="Unassembled WGS sequence"/>
</dbReference>
<evidence type="ECO:0000259" key="2">
    <source>
        <dbReference type="PROSITE" id="PS50405"/>
    </source>
</evidence>